<dbReference type="AlphaFoldDB" id="A0AAV2JNU3"/>
<dbReference type="EMBL" id="OZ035836">
    <property type="protein sequence ID" value="CAL1579388.1"/>
    <property type="molecule type" value="Genomic_DNA"/>
</dbReference>
<feature type="region of interest" description="Disordered" evidence="1">
    <location>
        <begin position="1"/>
        <end position="68"/>
    </location>
</feature>
<reference evidence="2 3" key="1">
    <citation type="submission" date="2024-04" db="EMBL/GenBank/DDBJ databases">
        <authorList>
            <person name="Waldvogel A.-M."/>
            <person name="Schoenle A."/>
        </authorList>
    </citation>
    <scope>NUCLEOTIDE SEQUENCE [LARGE SCALE GENOMIC DNA]</scope>
</reference>
<feature type="compositionally biased region" description="Pro residues" evidence="1">
    <location>
        <begin position="111"/>
        <end position="122"/>
    </location>
</feature>
<accession>A0AAV2JNU3</accession>
<feature type="compositionally biased region" description="Polar residues" evidence="1">
    <location>
        <begin position="24"/>
        <end position="33"/>
    </location>
</feature>
<evidence type="ECO:0000313" key="3">
    <source>
        <dbReference type="Proteomes" id="UP001497482"/>
    </source>
</evidence>
<evidence type="ECO:0000256" key="1">
    <source>
        <dbReference type="SAM" id="MobiDB-lite"/>
    </source>
</evidence>
<organism evidence="2 3">
    <name type="scientific">Knipowitschia caucasica</name>
    <name type="common">Caucasian dwarf goby</name>
    <name type="synonym">Pomatoschistus caucasicus</name>
    <dbReference type="NCBI Taxonomy" id="637954"/>
    <lineage>
        <taxon>Eukaryota</taxon>
        <taxon>Metazoa</taxon>
        <taxon>Chordata</taxon>
        <taxon>Craniata</taxon>
        <taxon>Vertebrata</taxon>
        <taxon>Euteleostomi</taxon>
        <taxon>Actinopterygii</taxon>
        <taxon>Neopterygii</taxon>
        <taxon>Teleostei</taxon>
        <taxon>Neoteleostei</taxon>
        <taxon>Acanthomorphata</taxon>
        <taxon>Gobiaria</taxon>
        <taxon>Gobiiformes</taxon>
        <taxon>Gobioidei</taxon>
        <taxon>Gobiidae</taxon>
        <taxon>Gobiinae</taxon>
        <taxon>Knipowitschia</taxon>
    </lineage>
</organism>
<keyword evidence="3" id="KW-1185">Reference proteome</keyword>
<feature type="region of interest" description="Disordered" evidence="1">
    <location>
        <begin position="110"/>
        <end position="132"/>
    </location>
</feature>
<proteinExistence type="predicted"/>
<evidence type="ECO:0000313" key="2">
    <source>
        <dbReference type="EMBL" id="CAL1579388.1"/>
    </source>
</evidence>
<sequence length="254" mass="27636">MGNLELRINQQLSSQPEPRAEQAKQLTLTNLSTGKCGRRGKGWEGGGGGGDARTSSERQPGLRRREGAVVSWGTAACRARLKARTVPQDAHTDPTVTGRKWNLFKRQLLPPLGPPPMPPPSLPSDTGRPAETASTFGAGARSVTGAGPVGLGPQAWDWELTAGAKGKEARKEEPLNDWKQKHEPRLAGLLTCSSRADQTVCLRPSCDIWTQHQKWFGFSSLVCWKLKFEPHLQIPLWVLIGLTQVLSEIISVIG</sequence>
<name>A0AAV2JNU3_KNICA</name>
<dbReference type="Proteomes" id="UP001497482">
    <property type="component" value="Chromosome 14"/>
</dbReference>
<protein>
    <submittedName>
        <fullName evidence="2">Uncharacterized protein</fullName>
    </submittedName>
</protein>
<gene>
    <name evidence="2" type="ORF">KC01_LOCUS10446</name>
</gene>